<dbReference type="AlphaFoldDB" id="A0A518KEP4"/>
<proteinExistence type="predicted"/>
<sequence>MDFSERLKRATQRGHSARAEKELEAAADALTEEEQRRLHSQHRLALTDHVEMRLRELADNLPGFKYQNLVEERGWGGGIHRDDLVVVRGKRRNFYSRLQILVGAFNEFHVIDATAKGAIRNKESFSRTHHKPIADFDEDDFKSLIDRWVLDYAEAYAAA</sequence>
<protein>
    <submittedName>
        <fullName evidence="2">Uncharacterized protein</fullName>
    </submittedName>
</protein>
<keyword evidence="3" id="KW-1185">Reference proteome</keyword>
<gene>
    <name evidence="2" type="ORF">Spa11_45040</name>
</gene>
<organism evidence="2 3">
    <name type="scientific">Botrimarina mediterranea</name>
    <dbReference type="NCBI Taxonomy" id="2528022"/>
    <lineage>
        <taxon>Bacteria</taxon>
        <taxon>Pseudomonadati</taxon>
        <taxon>Planctomycetota</taxon>
        <taxon>Planctomycetia</taxon>
        <taxon>Pirellulales</taxon>
        <taxon>Lacipirellulaceae</taxon>
        <taxon>Botrimarina</taxon>
    </lineage>
</organism>
<feature type="region of interest" description="Disordered" evidence="1">
    <location>
        <begin position="1"/>
        <end position="20"/>
    </location>
</feature>
<dbReference type="Proteomes" id="UP000316426">
    <property type="component" value="Chromosome"/>
</dbReference>
<accession>A0A518KEP4</accession>
<reference evidence="2 3" key="1">
    <citation type="submission" date="2019-02" db="EMBL/GenBank/DDBJ databases">
        <title>Deep-cultivation of Planctomycetes and their phenomic and genomic characterization uncovers novel biology.</title>
        <authorList>
            <person name="Wiegand S."/>
            <person name="Jogler M."/>
            <person name="Boedeker C."/>
            <person name="Pinto D."/>
            <person name="Vollmers J."/>
            <person name="Rivas-Marin E."/>
            <person name="Kohn T."/>
            <person name="Peeters S.H."/>
            <person name="Heuer A."/>
            <person name="Rast P."/>
            <person name="Oberbeckmann S."/>
            <person name="Bunk B."/>
            <person name="Jeske O."/>
            <person name="Meyerdierks A."/>
            <person name="Storesund J.E."/>
            <person name="Kallscheuer N."/>
            <person name="Luecker S."/>
            <person name="Lage O.M."/>
            <person name="Pohl T."/>
            <person name="Merkel B.J."/>
            <person name="Hornburger P."/>
            <person name="Mueller R.-W."/>
            <person name="Bruemmer F."/>
            <person name="Labrenz M."/>
            <person name="Spormann A.M."/>
            <person name="Op den Camp H."/>
            <person name="Overmann J."/>
            <person name="Amann R."/>
            <person name="Jetten M.S.M."/>
            <person name="Mascher T."/>
            <person name="Medema M.H."/>
            <person name="Devos D.P."/>
            <person name="Kaster A.-K."/>
            <person name="Ovreas L."/>
            <person name="Rohde M."/>
            <person name="Galperin M.Y."/>
            <person name="Jogler C."/>
        </authorList>
    </citation>
    <scope>NUCLEOTIDE SEQUENCE [LARGE SCALE GENOMIC DNA]</scope>
    <source>
        <strain evidence="2 3">Spa11</strain>
    </source>
</reference>
<evidence type="ECO:0000256" key="1">
    <source>
        <dbReference type="SAM" id="MobiDB-lite"/>
    </source>
</evidence>
<name>A0A518KEP4_9BACT</name>
<evidence type="ECO:0000313" key="2">
    <source>
        <dbReference type="EMBL" id="QDV76274.1"/>
    </source>
</evidence>
<dbReference type="KEGG" id="bmei:Spa11_45040"/>
<evidence type="ECO:0000313" key="3">
    <source>
        <dbReference type="Proteomes" id="UP000316426"/>
    </source>
</evidence>
<dbReference type="EMBL" id="CP036349">
    <property type="protein sequence ID" value="QDV76274.1"/>
    <property type="molecule type" value="Genomic_DNA"/>
</dbReference>
<dbReference type="RefSeq" id="WP_145116727.1">
    <property type="nucleotide sequence ID" value="NZ_CP036349.1"/>
</dbReference>